<dbReference type="EMBL" id="ASHM01044043">
    <property type="protein sequence ID" value="PNX83402.1"/>
    <property type="molecule type" value="Genomic_DNA"/>
</dbReference>
<dbReference type="AlphaFoldDB" id="A0A2K3LY05"/>
<dbReference type="Proteomes" id="UP000236291">
    <property type="component" value="Unassembled WGS sequence"/>
</dbReference>
<protein>
    <submittedName>
        <fullName evidence="1">Uncharacterized protein</fullName>
    </submittedName>
</protein>
<proteinExistence type="predicted"/>
<reference evidence="1 2" key="2">
    <citation type="journal article" date="2017" name="Front. Plant Sci.">
        <title>Gene Classification and Mining of Molecular Markers Useful in Red Clover (Trifolium pratense) Breeding.</title>
        <authorList>
            <person name="Istvanek J."/>
            <person name="Dluhosova J."/>
            <person name="Dluhos P."/>
            <person name="Patkova L."/>
            <person name="Nedelnik J."/>
            <person name="Repkova J."/>
        </authorList>
    </citation>
    <scope>NUCLEOTIDE SEQUENCE [LARGE SCALE GENOMIC DNA]</scope>
    <source>
        <strain evidence="2">cv. Tatra</strain>
        <tissue evidence="1">Young leaves</tissue>
    </source>
</reference>
<gene>
    <name evidence="1" type="ORF">L195_g039444</name>
</gene>
<evidence type="ECO:0000313" key="2">
    <source>
        <dbReference type="Proteomes" id="UP000236291"/>
    </source>
</evidence>
<comment type="caution">
    <text evidence="1">The sequence shown here is derived from an EMBL/GenBank/DDBJ whole genome shotgun (WGS) entry which is preliminary data.</text>
</comment>
<name>A0A2K3LY05_TRIPR</name>
<sequence length="35" mass="3243">MDGAAGSNGGAAAGSNGGAAAGRVVPVLFRGNKRQ</sequence>
<accession>A0A2K3LY05</accession>
<reference evidence="1 2" key="1">
    <citation type="journal article" date="2014" name="Am. J. Bot.">
        <title>Genome assembly and annotation for red clover (Trifolium pratense; Fabaceae).</title>
        <authorList>
            <person name="Istvanek J."/>
            <person name="Jaros M."/>
            <person name="Krenek A."/>
            <person name="Repkova J."/>
        </authorList>
    </citation>
    <scope>NUCLEOTIDE SEQUENCE [LARGE SCALE GENOMIC DNA]</scope>
    <source>
        <strain evidence="2">cv. Tatra</strain>
        <tissue evidence="1">Young leaves</tissue>
    </source>
</reference>
<evidence type="ECO:0000313" key="1">
    <source>
        <dbReference type="EMBL" id="PNX83402.1"/>
    </source>
</evidence>
<organism evidence="1 2">
    <name type="scientific">Trifolium pratense</name>
    <name type="common">Red clover</name>
    <dbReference type="NCBI Taxonomy" id="57577"/>
    <lineage>
        <taxon>Eukaryota</taxon>
        <taxon>Viridiplantae</taxon>
        <taxon>Streptophyta</taxon>
        <taxon>Embryophyta</taxon>
        <taxon>Tracheophyta</taxon>
        <taxon>Spermatophyta</taxon>
        <taxon>Magnoliopsida</taxon>
        <taxon>eudicotyledons</taxon>
        <taxon>Gunneridae</taxon>
        <taxon>Pentapetalae</taxon>
        <taxon>rosids</taxon>
        <taxon>fabids</taxon>
        <taxon>Fabales</taxon>
        <taxon>Fabaceae</taxon>
        <taxon>Papilionoideae</taxon>
        <taxon>50 kb inversion clade</taxon>
        <taxon>NPAAA clade</taxon>
        <taxon>Hologalegina</taxon>
        <taxon>IRL clade</taxon>
        <taxon>Trifolieae</taxon>
        <taxon>Trifolium</taxon>
    </lineage>
</organism>